<dbReference type="Gene3D" id="1.10.540.10">
    <property type="entry name" value="Acyl-CoA dehydrogenase/oxidase, N-terminal domain"/>
    <property type="match status" value="1"/>
</dbReference>
<comment type="cofactor">
    <cofactor evidence="1">
        <name>FAD</name>
        <dbReference type="ChEBI" id="CHEBI:57692"/>
    </cofactor>
</comment>
<feature type="domain" description="Acyl-CoA dehydrogenase/oxidase N-terminal" evidence="7">
    <location>
        <begin position="7"/>
        <end position="97"/>
    </location>
</feature>
<dbReference type="SUPFAM" id="SSF47203">
    <property type="entry name" value="Acyl-CoA dehydrogenase C-terminal domain-like"/>
    <property type="match status" value="1"/>
</dbReference>
<dbReference type="EMBL" id="CAFAAI010000247">
    <property type="protein sequence ID" value="CAB4807227.1"/>
    <property type="molecule type" value="Genomic_DNA"/>
</dbReference>
<dbReference type="SUPFAM" id="SSF56645">
    <property type="entry name" value="Acyl-CoA dehydrogenase NM domain-like"/>
    <property type="match status" value="1"/>
</dbReference>
<evidence type="ECO:0000256" key="3">
    <source>
        <dbReference type="ARBA" id="ARBA00022630"/>
    </source>
</evidence>
<dbReference type="PANTHER" id="PTHR43884">
    <property type="entry name" value="ACYL-COA DEHYDROGENASE"/>
    <property type="match status" value="1"/>
</dbReference>
<dbReference type="GO" id="GO:0003995">
    <property type="term" value="F:acyl-CoA dehydrogenase activity"/>
    <property type="evidence" value="ECO:0007669"/>
    <property type="project" value="TreeGrafter"/>
</dbReference>
<dbReference type="InterPro" id="IPR013786">
    <property type="entry name" value="AcylCoA_DH/ox_N"/>
</dbReference>
<evidence type="ECO:0000259" key="7">
    <source>
        <dbReference type="Pfam" id="PF02771"/>
    </source>
</evidence>
<evidence type="ECO:0000259" key="6">
    <source>
        <dbReference type="Pfam" id="PF00441"/>
    </source>
</evidence>
<dbReference type="InterPro" id="IPR036250">
    <property type="entry name" value="AcylCo_DH-like_C"/>
</dbReference>
<dbReference type="GO" id="GO:0050660">
    <property type="term" value="F:flavin adenine dinucleotide binding"/>
    <property type="evidence" value="ECO:0007669"/>
    <property type="project" value="InterPro"/>
</dbReference>
<dbReference type="AlphaFoldDB" id="A0A6J6YPL0"/>
<dbReference type="InterPro" id="IPR037069">
    <property type="entry name" value="AcylCoA_DH/ox_N_sf"/>
</dbReference>
<name>A0A6J6YPL0_9ZZZZ</name>
<evidence type="ECO:0000256" key="5">
    <source>
        <dbReference type="ARBA" id="ARBA00023002"/>
    </source>
</evidence>
<dbReference type="PANTHER" id="PTHR43884:SF20">
    <property type="entry name" value="ACYL-COA DEHYDROGENASE FADE28"/>
    <property type="match status" value="1"/>
</dbReference>
<comment type="similarity">
    <text evidence="2">Belongs to the acyl-CoA dehydrogenase family.</text>
</comment>
<keyword evidence="5" id="KW-0560">Oxidoreductase</keyword>
<reference evidence="8" key="1">
    <citation type="submission" date="2020-05" db="EMBL/GenBank/DDBJ databases">
        <authorList>
            <person name="Chiriac C."/>
            <person name="Salcher M."/>
            <person name="Ghai R."/>
            <person name="Kavagutti S V."/>
        </authorList>
    </citation>
    <scope>NUCLEOTIDE SEQUENCE</scope>
</reference>
<evidence type="ECO:0000256" key="4">
    <source>
        <dbReference type="ARBA" id="ARBA00022827"/>
    </source>
</evidence>
<evidence type="ECO:0000256" key="2">
    <source>
        <dbReference type="ARBA" id="ARBA00009347"/>
    </source>
</evidence>
<gene>
    <name evidence="8" type="ORF">UFOPK2992_01343</name>
</gene>
<accession>A0A6J6YPL0</accession>
<sequence length="316" mass="33731">MDFELNDDERSLQEGIRSFLTGRCTIDVVRANEETGGALDRALWQELGAVGVFSLRADGFGMTESVLAFEELGRSLVAGPLVASHLAATLMPAAANGSRIVGLIEPSEPVNVAEHLASLDDLIVVRPEGLFVVDPAEVIGVHAERPLDALTPITAVSHLPQGELIADAATAHIWHRDGMVLTAALQLGLCLASIDLAKQYAMQREQFGRPIGSFQAVKHLLADMLTKAEVTRAAVYAAAVNIDGRGDSTDLMQTARMAKMLAGDSALFCGKTGIQVHGGMGFTWEVDAQRYWKRACVLDTHFGNSDEHAAAFSAAL</sequence>
<dbReference type="InterPro" id="IPR009075">
    <property type="entry name" value="AcylCo_DH/oxidase_C"/>
</dbReference>
<dbReference type="Gene3D" id="1.20.140.10">
    <property type="entry name" value="Butyryl-CoA Dehydrogenase, subunit A, domain 3"/>
    <property type="match status" value="1"/>
</dbReference>
<dbReference type="InterPro" id="IPR009100">
    <property type="entry name" value="AcylCoA_DH/oxidase_NM_dom_sf"/>
</dbReference>
<evidence type="ECO:0000256" key="1">
    <source>
        <dbReference type="ARBA" id="ARBA00001974"/>
    </source>
</evidence>
<feature type="domain" description="Acyl-CoA dehydrogenase/oxidase C-terminal" evidence="6">
    <location>
        <begin position="181"/>
        <end position="307"/>
    </location>
</feature>
<dbReference type="Pfam" id="PF02771">
    <property type="entry name" value="Acyl-CoA_dh_N"/>
    <property type="match status" value="1"/>
</dbReference>
<dbReference type="Pfam" id="PF00441">
    <property type="entry name" value="Acyl-CoA_dh_1"/>
    <property type="match status" value="1"/>
</dbReference>
<proteinExistence type="inferred from homology"/>
<keyword evidence="3" id="KW-0285">Flavoprotein</keyword>
<evidence type="ECO:0000313" key="8">
    <source>
        <dbReference type="EMBL" id="CAB4807227.1"/>
    </source>
</evidence>
<protein>
    <submittedName>
        <fullName evidence="8">Unannotated protein</fullName>
    </submittedName>
</protein>
<keyword evidence="4" id="KW-0274">FAD</keyword>
<organism evidence="8">
    <name type="scientific">freshwater metagenome</name>
    <dbReference type="NCBI Taxonomy" id="449393"/>
    <lineage>
        <taxon>unclassified sequences</taxon>
        <taxon>metagenomes</taxon>
        <taxon>ecological metagenomes</taxon>
    </lineage>
</organism>